<gene>
    <name evidence="1" type="ordered locus">BC1002_7092</name>
</gene>
<dbReference type="HOGENOM" id="CLU_1560098_0_0_4"/>
<evidence type="ECO:0000313" key="1">
    <source>
        <dbReference type="EMBL" id="ADG20845.1"/>
    </source>
</evidence>
<dbReference type="EMBL" id="CP002016">
    <property type="protein sequence ID" value="ADG20845.1"/>
    <property type="molecule type" value="Genomic_DNA"/>
</dbReference>
<keyword evidence="1" id="KW-0614">Plasmid</keyword>
<sequence length="171" mass="18842">MNELIEQISSHTDSEPNVPIAFWRTLNDGKKSYATRDKWNLIASVSGGQVWDSGTEPFQSLDILTALRNELIHFKGEIGEGTKPRLKKLQYLSDRFKGPGDDVLQAMKVGSWAHGLLTSEGLGQWVSEVIAPVARDFDELLSGKKPEIMKASPPFSDLPGLEGLGVFPHDP</sequence>
<name>D5WNG6_PARAM</name>
<dbReference type="AlphaFoldDB" id="D5WNG6"/>
<dbReference type="GeneID" id="301098056"/>
<accession>D5WNG6</accession>
<reference evidence="1 2" key="2">
    <citation type="journal article" date="2012" name="J. Bacteriol.">
        <title>Genome Sequences of Burkholderia sp. Strains CCGE1002 and H160, Isolated from Legume Nodules in Mexico and Brazil.</title>
        <authorList>
            <person name="Ormeno-Orrillo E."/>
            <person name="Rogel M.A."/>
            <person name="Chueire L.M."/>
            <person name="Tiedje J.M."/>
            <person name="Martinez-Romero E."/>
            <person name="Hungria M."/>
        </authorList>
    </citation>
    <scope>NUCLEOTIDE SEQUENCE [LARGE SCALE GENOMIC DNA]</scope>
    <source>
        <strain evidence="1 2">CCGE1002</strain>
        <plasmid evidence="2">pBC201</plasmid>
    </source>
</reference>
<dbReference type="Proteomes" id="UP000002190">
    <property type="component" value="Plasmid pBC201"/>
</dbReference>
<geneLocation type="plasmid" evidence="1 2">
    <name>pBC201</name>
</geneLocation>
<dbReference type="RefSeq" id="WP_013094621.1">
    <property type="nucleotide sequence ID" value="NC_014120.1"/>
</dbReference>
<protein>
    <submittedName>
        <fullName evidence="1">Uncharacterized protein</fullName>
    </submittedName>
</protein>
<dbReference type="KEGG" id="bge:BC1002_7092"/>
<reference evidence="2" key="1">
    <citation type="submission" date="2010-04" db="EMBL/GenBank/DDBJ databases">
        <title>Complete sequence of plasmid 1 of Burkholderia sp. CCGE1002.</title>
        <authorList>
            <consortium name="US DOE Joint Genome Institute"/>
            <person name="Lucas S."/>
            <person name="Copeland A."/>
            <person name="Lapidus A."/>
            <person name="Cheng J.-F."/>
            <person name="Bruce D."/>
            <person name="Goodwin L."/>
            <person name="Pitluck S."/>
            <person name="Chertkov O."/>
            <person name="Detter J.C."/>
            <person name="Han C."/>
            <person name="Tapia R."/>
            <person name="Land M."/>
            <person name="Hauser L."/>
            <person name="Kyrpides N."/>
            <person name="Ovchinnikova G."/>
            <person name="Martinez-Romero E."/>
            <person name="Hernandez M.A.R."/>
            <person name="Tiedje J.M."/>
            <person name="Woyke T."/>
        </authorList>
    </citation>
    <scope>NUCLEOTIDE SEQUENCE [LARGE SCALE GENOMIC DNA]</scope>
    <source>
        <strain evidence="2">CCGE1002</strain>
        <plasmid evidence="2">pBC201</plasmid>
    </source>
</reference>
<evidence type="ECO:0000313" key="2">
    <source>
        <dbReference type="Proteomes" id="UP000002190"/>
    </source>
</evidence>
<proteinExistence type="predicted"/>
<organism evidence="1 2">
    <name type="scientific">Paraburkholderia atlantica</name>
    <dbReference type="NCBI Taxonomy" id="2654982"/>
    <lineage>
        <taxon>Bacteria</taxon>
        <taxon>Pseudomonadati</taxon>
        <taxon>Pseudomonadota</taxon>
        <taxon>Betaproteobacteria</taxon>
        <taxon>Burkholderiales</taxon>
        <taxon>Burkholderiaceae</taxon>
        <taxon>Paraburkholderia</taxon>
    </lineage>
</organism>